<dbReference type="InterPro" id="IPR036890">
    <property type="entry name" value="HATPase_C_sf"/>
</dbReference>
<keyword evidence="3" id="KW-1185">Reference proteome</keyword>
<protein>
    <recommendedName>
        <fullName evidence="1">Sacsin/Nov domain-containing protein</fullName>
    </recommendedName>
</protein>
<dbReference type="SUPFAM" id="SSF55874">
    <property type="entry name" value="ATPase domain of HSP90 chaperone/DNA topoisomerase II/histidine kinase"/>
    <property type="match status" value="1"/>
</dbReference>
<evidence type="ECO:0000259" key="1">
    <source>
        <dbReference type="Pfam" id="PF25794"/>
    </source>
</evidence>
<dbReference type="InterPro" id="IPR052957">
    <property type="entry name" value="Auxin_embryo_med"/>
</dbReference>
<evidence type="ECO:0000313" key="3">
    <source>
        <dbReference type="Proteomes" id="UP001293593"/>
    </source>
</evidence>
<dbReference type="Gene3D" id="3.30.565.10">
    <property type="entry name" value="Histidine kinase-like ATPase, C-terminal domain"/>
    <property type="match status" value="1"/>
</dbReference>
<dbReference type="PANTHER" id="PTHR32387">
    <property type="entry name" value="WU:FJ29H11"/>
    <property type="match status" value="1"/>
</dbReference>
<proteinExistence type="predicted"/>
<dbReference type="EMBL" id="JAWXYG010000012">
    <property type="protein sequence ID" value="KAK4257315.1"/>
    <property type="molecule type" value="Genomic_DNA"/>
</dbReference>
<sequence>MENPSPKEHIEKIRRNKFSIGGNENPLILDLHEAVKNLSAELYAKDVHFLMELIQNAEDNQYDDGVDPKLQFIITSKDITATRALATLLILNNEKGFSPKNIESICSVGRSTKKGNRRSGYIGEKGIGFKSVFLITATPYIFSNGYQIRFNEEPCPHCGLGYIVPEWVDDNPTLEDLKQLCGEGDSLPTTIFVLPLKPEKVGPVKQQLSIIHPEVLLFLSKIKQLSVREHNEDPRLNTVTAIAISSEIDLMTRKNMNAESYILRLSAEENEDSEKECTYYIWRQRFPVKPENRVERRMDVEEWVVTLAFPNQERLNRGRSSPGIYAFLPTEMVTNFPFIIQADFVLASSRETILLDNKWNQGILNCVVSAFMDAFKSLVISPDDAPVSSLTRFFQFLPVNESSYQELNEVRDKIKAKVAEESIVPSETYSKQKHFYKPCEVSRLLPAFWDILTKAQEQGVHLGNLSSHGSYILSSSLDQARYNRILNFLGVKQVDREWYAKCIQSSNLVMGVSEVVYLHLLLFVAENWGSRIWLSNMKSIALIKYARSDGTLSYFTLDKCRKHYSSVKILLADPNQSCPISWLISWNEEFSCSGNHYFVPEVTQKAIHKFSGKQILLGWLEKEINIETLSAHNYANLMCHSINDDCHLALAYSHFLYHSFSKRYLSKWQVDDLCKSMPLVDNYGHVSTCEKGVLVPAKESKWADLIGSNPWRNDRYVELKEDYLHSRCYAGQYTNEKQLIGFLETHVGACDIPHISPPNAGFSSVNNPLTKENAFLLLDWIRNLKYRGILPERFLKSIREGSWLKVTIDGYRPPSNSFLINSTLGNLLQNGSVLVDIPLVDKIFYGNKLGKYKEELKTIGVMFSSEEACAFIGKELMSRAASFTLSRVQVLSILEFIRYLRQNYFPLDEFVSSIKNERWLKTHCGYRSPGGAIFYDSEWETASQISNLPFIDNSYYGEEIYNFKEELQLLGVMVGFSGRYQHVIDHLKSPSSSINFTAEAIILILESMLFSNASGKLVSALQGSKCLLTTMGFRAPHDCYLSDAVWGCILEVFNSFPVICHKFYGGKIMSYKNELRRMGVVVDFEDAIKKFRVVFEQKASQKSFTKQHAESFLSCYRQLKEAEIPLPLEFRTILRTAEWLRTRLGAYKPPKGCILFGPEWESLSAITCLPFIDDSDNFYGKGIHDYKEELKNMGVAIEVRDGLKLISAGLRFPSDPSSITPENVFSLLDCIRLMQERHQLFDDDFEKQLSRKWLKTKVGYETPKRCFLFDSQWKLEPVDGPFIDEDFYGPKIASYKNELIAIGVIDDCLKGRSVMASYLGYHSELSTIVRIYRYLSEYDWMLEKEADIRKMIWIPIGDHNGELVNPENCVIHDKDNLFSSKFNVLESYYEKKLLPFFSSALDVRSNPQVDDYIELWKEWENSVEQFSDDKCCKFWCFILQHNSHKTKNKLSESLMKLPVTSDSNGILLSDKSDVFVADNLYMKNLFEKEGVFVWYPQPSLPSLDRHELLGIYKEIGVCTISESVQKEESFQLDGADFKEVEPSSVFIRRGLVKLILGFLACSSLKMEAEKRHKAVQGLLGLKVYEMTEPITVSYNLSLSSGRTITKKANRMMRWESSILFIQKMDLETGNASMIKYATYFSEAISVGILCENDDHVGALSELIKLGFLIKFNEEAIDFLMESKDLLIFLEDEEFLNDAFPSNSKTSSVGAGVRATRVQ</sequence>
<dbReference type="NCBIfam" id="NF047352">
    <property type="entry name" value="P_loop_sacsin"/>
    <property type="match status" value="1"/>
</dbReference>
<dbReference type="PANTHER" id="PTHR32387:SF3">
    <property type="entry name" value="ATP_DNA BINDING PROTEIN"/>
    <property type="match status" value="1"/>
</dbReference>
<name>A0AAE1JTF8_9FABA</name>
<reference evidence="2" key="1">
    <citation type="submission" date="2023-10" db="EMBL/GenBank/DDBJ databases">
        <title>Chromosome-level genome of the transformable northern wattle, Acacia crassicarpa.</title>
        <authorList>
            <person name="Massaro I."/>
            <person name="Sinha N.R."/>
            <person name="Poethig S."/>
            <person name="Leichty A.R."/>
        </authorList>
    </citation>
    <scope>NUCLEOTIDE SEQUENCE</scope>
    <source>
        <strain evidence="2">Acra3RX</strain>
        <tissue evidence="2">Leaf</tissue>
    </source>
</reference>
<evidence type="ECO:0000313" key="2">
    <source>
        <dbReference type="EMBL" id="KAK4257315.1"/>
    </source>
</evidence>
<feature type="domain" description="Sacsin/Nov" evidence="1">
    <location>
        <begin position="35"/>
        <end position="145"/>
    </location>
</feature>
<accession>A0AAE1JTF8</accession>
<dbReference type="Pfam" id="PF25794">
    <property type="entry name" value="SACS"/>
    <property type="match status" value="1"/>
</dbReference>
<comment type="caution">
    <text evidence="2">The sequence shown here is derived from an EMBL/GenBank/DDBJ whole genome shotgun (WGS) entry which is preliminary data.</text>
</comment>
<dbReference type="InterPro" id="IPR058210">
    <property type="entry name" value="SACS/Nov_dom"/>
</dbReference>
<organism evidence="2 3">
    <name type="scientific">Acacia crassicarpa</name>
    <name type="common">northern wattle</name>
    <dbReference type="NCBI Taxonomy" id="499986"/>
    <lineage>
        <taxon>Eukaryota</taxon>
        <taxon>Viridiplantae</taxon>
        <taxon>Streptophyta</taxon>
        <taxon>Embryophyta</taxon>
        <taxon>Tracheophyta</taxon>
        <taxon>Spermatophyta</taxon>
        <taxon>Magnoliopsida</taxon>
        <taxon>eudicotyledons</taxon>
        <taxon>Gunneridae</taxon>
        <taxon>Pentapetalae</taxon>
        <taxon>rosids</taxon>
        <taxon>fabids</taxon>
        <taxon>Fabales</taxon>
        <taxon>Fabaceae</taxon>
        <taxon>Caesalpinioideae</taxon>
        <taxon>mimosoid clade</taxon>
        <taxon>Acacieae</taxon>
        <taxon>Acacia</taxon>
    </lineage>
</organism>
<dbReference type="Proteomes" id="UP001293593">
    <property type="component" value="Unassembled WGS sequence"/>
</dbReference>
<gene>
    <name evidence="2" type="ORF">QN277_006918</name>
</gene>